<feature type="transmembrane region" description="Helical" evidence="7">
    <location>
        <begin position="292"/>
        <end position="312"/>
    </location>
</feature>
<comment type="similarity">
    <text evidence="2">Belongs to the amino acid/polyamine transporter 2 family.</text>
</comment>
<dbReference type="Pfam" id="PF01490">
    <property type="entry name" value="Aa_trans"/>
    <property type="match status" value="1"/>
</dbReference>
<dbReference type="GO" id="GO:0005302">
    <property type="term" value="F:L-tyrosine transmembrane transporter activity"/>
    <property type="evidence" value="ECO:0007669"/>
    <property type="project" value="TreeGrafter"/>
</dbReference>
<comment type="subcellular location">
    <subcellularLocation>
        <location evidence="1">Membrane</location>
        <topology evidence="1">Multi-pass membrane protein</topology>
    </subcellularLocation>
</comment>
<feature type="region of interest" description="Disordered" evidence="6">
    <location>
        <begin position="97"/>
        <end position="118"/>
    </location>
</feature>
<feature type="transmembrane region" description="Helical" evidence="7">
    <location>
        <begin position="502"/>
        <end position="525"/>
    </location>
</feature>
<name>A0A3F2Y0E4_DEKBR</name>
<dbReference type="AlphaFoldDB" id="A0A3F2Y0E4"/>
<accession>A0A3F2Y0E4</accession>
<proteinExistence type="inferred from homology"/>
<dbReference type="InterPro" id="IPR013057">
    <property type="entry name" value="AA_transpt_TM"/>
</dbReference>
<evidence type="ECO:0000256" key="1">
    <source>
        <dbReference type="ARBA" id="ARBA00004141"/>
    </source>
</evidence>
<feature type="compositionally biased region" description="Low complexity" evidence="6">
    <location>
        <begin position="7"/>
        <end position="22"/>
    </location>
</feature>
<feature type="domain" description="Amino acid transporter transmembrane" evidence="8">
    <location>
        <begin position="286"/>
        <end position="669"/>
    </location>
</feature>
<dbReference type="STRING" id="5007.A0A3F2Y0E4"/>
<evidence type="ECO:0000313" key="9">
    <source>
        <dbReference type="EMBL" id="VUG16589.1"/>
    </source>
</evidence>
<organism evidence="9 10">
    <name type="scientific">Dekkera bruxellensis</name>
    <name type="common">Brettanomyces custersii</name>
    <dbReference type="NCBI Taxonomy" id="5007"/>
    <lineage>
        <taxon>Eukaryota</taxon>
        <taxon>Fungi</taxon>
        <taxon>Dikarya</taxon>
        <taxon>Ascomycota</taxon>
        <taxon>Saccharomycotina</taxon>
        <taxon>Pichiomycetes</taxon>
        <taxon>Pichiales</taxon>
        <taxon>Pichiaceae</taxon>
        <taxon>Brettanomyces</taxon>
    </lineage>
</organism>
<gene>
    <name evidence="9" type="primary">AVT4</name>
    <name evidence="9" type="ORF">DEBR0S1_20582G</name>
</gene>
<feature type="transmembrane region" description="Helical" evidence="7">
    <location>
        <begin position="591"/>
        <end position="609"/>
    </location>
</feature>
<reference evidence="9 10" key="1">
    <citation type="submission" date="2019-07" db="EMBL/GenBank/DDBJ databases">
        <authorList>
            <person name="Friedrich A."/>
            <person name="Schacherer J."/>
        </authorList>
    </citation>
    <scope>NUCLEOTIDE SEQUENCE [LARGE SCALE GENOMIC DNA]</scope>
</reference>
<feature type="transmembrane region" description="Helical" evidence="7">
    <location>
        <begin position="651"/>
        <end position="669"/>
    </location>
</feature>
<feature type="transmembrane region" description="Helical" evidence="7">
    <location>
        <begin position="318"/>
        <end position="338"/>
    </location>
</feature>
<keyword evidence="5 7" id="KW-0472">Membrane</keyword>
<evidence type="ECO:0000256" key="4">
    <source>
        <dbReference type="ARBA" id="ARBA00022989"/>
    </source>
</evidence>
<feature type="transmembrane region" description="Helical" evidence="7">
    <location>
        <begin position="396"/>
        <end position="416"/>
    </location>
</feature>
<feature type="region of interest" description="Disordered" evidence="6">
    <location>
        <begin position="1"/>
        <end position="22"/>
    </location>
</feature>
<keyword evidence="4 7" id="KW-1133">Transmembrane helix</keyword>
<evidence type="ECO:0000259" key="8">
    <source>
        <dbReference type="Pfam" id="PF01490"/>
    </source>
</evidence>
<dbReference type="PANTHER" id="PTHR22950:SF666">
    <property type="entry name" value="VACUOLAR AMINO ACID TRANSPORTER 4"/>
    <property type="match status" value="1"/>
</dbReference>
<keyword evidence="10" id="KW-1185">Reference proteome</keyword>
<protein>
    <submittedName>
        <fullName evidence="9">DEBR0S1_20582g1_1</fullName>
    </submittedName>
</protein>
<feature type="transmembrane region" description="Helical" evidence="7">
    <location>
        <begin position="615"/>
        <end position="631"/>
    </location>
</feature>
<feature type="transmembrane region" description="Helical" evidence="7">
    <location>
        <begin position="469"/>
        <end position="490"/>
    </location>
</feature>
<keyword evidence="3 7" id="KW-0812">Transmembrane</keyword>
<sequence length="671" mass="73973">MTDSPNRRLSSSIPVRSSSRPIMDIPRRASMARLISPTSSLARTQGSNHFMLPHRKHQGSNTPPDMSESVPISGSFASRMTPRVGSFANHRAESIALESDDEASTSASSSHLPPAQVSSSFGSVLDDATILKNVGKHLATDSEHSLQLQGGDITRDLYNLSNKGQQIKRTRSLSGSDVLGERRGSSASVLRVPGAFRREFINQKRTKFGYTLNKPTGLTRNFLEFLSVYGHFAGEDLEDEDFLACDYASDYKHDEENPLLEEASVNSYTIPTQRHQFQPKLRKKGKASTMKSFFLLFKSFVGTGVLFLPKAFSNGGLLLSIGLLLFFATLSFFCYLILVQAKEKTGVSSFGDIGGILYGKYAKFFILASIVLSQLGFVATYIVFTAENLHAFFENAFSLHVAVGLIVVLESIFFIPMSLVRNITKLSLAALLANVFILIGIFTIVYYTAADLIKHGPAPDISIFSNDKWSLFIGVAIFAFEGIGLIIPVEEAMAKPQDFPKVLFAVVAACAVLFIGIGAIGYLTYGNDVKTVIILSLPQNSPYVIMIQLFYPVAIMFSVPLQLLPAVRIMEKKIFKKRSGKSNPVVKWEKNTFRIFFVMLTTLIAFYGSTNLDQFVSFVGCFACIPLVYMYPPMLHYRACAKSNFSKGLDLSITLLGSIALCYTIYQIIKG</sequence>
<dbReference type="Proteomes" id="UP000478008">
    <property type="component" value="Unassembled WGS sequence"/>
</dbReference>
<evidence type="ECO:0000256" key="6">
    <source>
        <dbReference type="SAM" id="MobiDB-lite"/>
    </source>
</evidence>
<evidence type="ECO:0000313" key="10">
    <source>
        <dbReference type="Proteomes" id="UP000478008"/>
    </source>
</evidence>
<feature type="transmembrane region" description="Helical" evidence="7">
    <location>
        <begin position="364"/>
        <end position="384"/>
    </location>
</feature>
<feature type="transmembrane region" description="Helical" evidence="7">
    <location>
        <begin position="428"/>
        <end position="449"/>
    </location>
</feature>
<evidence type="ECO:0000256" key="7">
    <source>
        <dbReference type="SAM" id="Phobius"/>
    </source>
</evidence>
<dbReference type="GO" id="GO:0005774">
    <property type="term" value="C:vacuolar membrane"/>
    <property type="evidence" value="ECO:0007669"/>
    <property type="project" value="TreeGrafter"/>
</dbReference>
<dbReference type="PANTHER" id="PTHR22950">
    <property type="entry name" value="AMINO ACID TRANSPORTER"/>
    <property type="match status" value="1"/>
</dbReference>
<feature type="transmembrane region" description="Helical" evidence="7">
    <location>
        <begin position="545"/>
        <end position="570"/>
    </location>
</feature>
<evidence type="ECO:0000256" key="2">
    <source>
        <dbReference type="ARBA" id="ARBA00008066"/>
    </source>
</evidence>
<dbReference type="EMBL" id="CABFWN010000001">
    <property type="protein sequence ID" value="VUG16589.1"/>
    <property type="molecule type" value="Genomic_DNA"/>
</dbReference>
<evidence type="ECO:0000256" key="3">
    <source>
        <dbReference type="ARBA" id="ARBA00022692"/>
    </source>
</evidence>
<evidence type="ECO:0000256" key="5">
    <source>
        <dbReference type="ARBA" id="ARBA00023136"/>
    </source>
</evidence>